<accession>A0A016XK67</accession>
<dbReference type="eggNOG" id="COG0463">
    <property type="taxonomic scope" value="Bacteria"/>
</dbReference>
<gene>
    <name evidence="1" type="ORF">AZ34_15410</name>
</gene>
<dbReference type="Pfam" id="PF13704">
    <property type="entry name" value="Glyco_tranf_2_4"/>
    <property type="match status" value="1"/>
</dbReference>
<comment type="caution">
    <text evidence="1">The sequence shown here is derived from an EMBL/GenBank/DDBJ whole genome shotgun (WGS) entry which is preliminary data.</text>
</comment>
<proteinExistence type="predicted"/>
<dbReference type="SUPFAM" id="SSF53448">
    <property type="entry name" value="Nucleotide-diphospho-sugar transferases"/>
    <property type="match status" value="1"/>
</dbReference>
<organism evidence="1 2">
    <name type="scientific">Hylemonella gracilis str. Niagara R</name>
    <dbReference type="NCBI Taxonomy" id="1458275"/>
    <lineage>
        <taxon>Bacteria</taxon>
        <taxon>Pseudomonadati</taxon>
        <taxon>Pseudomonadota</taxon>
        <taxon>Betaproteobacteria</taxon>
        <taxon>Burkholderiales</taxon>
        <taxon>Comamonadaceae</taxon>
        <taxon>Hylemonella</taxon>
    </lineage>
</organism>
<dbReference type="InterPro" id="IPR029044">
    <property type="entry name" value="Nucleotide-diphossugar_trans"/>
</dbReference>
<reference evidence="1 2" key="1">
    <citation type="submission" date="2014-02" db="EMBL/GenBank/DDBJ databases">
        <title>Draft Genome of Hylemonella gracilis isolated from the Niagara River.</title>
        <authorList>
            <person name="Pawlowski D.R."/>
            <person name="Koudelka G.B."/>
        </authorList>
    </citation>
    <scope>NUCLEOTIDE SEQUENCE [LARGE SCALE GENOMIC DNA]</scope>
    <source>
        <strain evidence="1 2">Niagara R</strain>
    </source>
</reference>
<evidence type="ECO:0000313" key="2">
    <source>
        <dbReference type="Proteomes" id="UP000023268"/>
    </source>
</evidence>
<evidence type="ECO:0000313" key="1">
    <source>
        <dbReference type="EMBL" id="EYC52305.1"/>
    </source>
</evidence>
<dbReference type="EMBL" id="JEMG01000001">
    <property type="protein sequence ID" value="EYC52305.1"/>
    <property type="molecule type" value="Genomic_DNA"/>
</dbReference>
<dbReference type="STRING" id="1458275.AZ34_15410"/>
<dbReference type="AlphaFoldDB" id="A0A016XK67"/>
<dbReference type="Proteomes" id="UP000023268">
    <property type="component" value="Unassembled WGS sequence"/>
</dbReference>
<dbReference type="Gene3D" id="3.90.550.10">
    <property type="entry name" value="Spore Coat Polysaccharide Biosynthesis Protein SpsA, Chain A"/>
    <property type="match status" value="1"/>
</dbReference>
<protein>
    <recommendedName>
        <fullName evidence="3">Glycosyltransferase family 2 protein</fullName>
    </recommendedName>
</protein>
<evidence type="ECO:0008006" key="3">
    <source>
        <dbReference type="Google" id="ProtNLM"/>
    </source>
</evidence>
<name>A0A016XK67_9BURK</name>
<dbReference type="OrthoDB" id="7981249at2"/>
<sequence>MKLVMTLLVKNEQDIVENNIRFHAMQGVDAFLVMDNGSEDGTVEILKRLSMEYELTIVENPSTSYQQKEWMTALAKRARKEMQADLVISNDADEFWSTRDGSSLKSKLSMKDTVVTVRRYNFVLDEGSESERDAYITCCNRVINPILYGTHDYELQKKMSMPLQKISPKVIVNPRGLRRISGGNHRADHLFFWRDRFSDDIVVDHYPIRSFTEFESKILNRQRLRLRHPERKQSAHYLRWLSSLDKGELMQEYRQMQISKQERDVLLRLGVLDHVEPTALARWHAAWKVSA</sequence>